<feature type="transmembrane region" description="Helical" evidence="2">
    <location>
        <begin position="96"/>
        <end position="115"/>
    </location>
</feature>
<keyword evidence="4" id="KW-1185">Reference proteome</keyword>
<name>A0AAV5U5D9_9BILA</name>
<evidence type="ECO:0000256" key="1">
    <source>
        <dbReference type="SAM" id="MobiDB-lite"/>
    </source>
</evidence>
<dbReference type="EMBL" id="BTSX01000005">
    <property type="protein sequence ID" value="GMT01987.1"/>
    <property type="molecule type" value="Genomic_DNA"/>
</dbReference>
<comment type="caution">
    <text evidence="3">The sequence shown here is derived from an EMBL/GenBank/DDBJ whole genome shotgun (WGS) entry which is preliminary data.</text>
</comment>
<evidence type="ECO:0000313" key="4">
    <source>
        <dbReference type="Proteomes" id="UP001432027"/>
    </source>
</evidence>
<proteinExistence type="predicted"/>
<organism evidence="3 4">
    <name type="scientific">Pristionchus entomophagus</name>
    <dbReference type="NCBI Taxonomy" id="358040"/>
    <lineage>
        <taxon>Eukaryota</taxon>
        <taxon>Metazoa</taxon>
        <taxon>Ecdysozoa</taxon>
        <taxon>Nematoda</taxon>
        <taxon>Chromadorea</taxon>
        <taxon>Rhabditida</taxon>
        <taxon>Rhabditina</taxon>
        <taxon>Diplogasteromorpha</taxon>
        <taxon>Diplogasteroidea</taxon>
        <taxon>Neodiplogasteridae</taxon>
        <taxon>Pristionchus</taxon>
    </lineage>
</organism>
<reference evidence="3" key="1">
    <citation type="submission" date="2023-10" db="EMBL/GenBank/DDBJ databases">
        <title>Genome assembly of Pristionchus species.</title>
        <authorList>
            <person name="Yoshida K."/>
            <person name="Sommer R.J."/>
        </authorList>
    </citation>
    <scope>NUCLEOTIDE SEQUENCE</scope>
    <source>
        <strain evidence="3">RS0144</strain>
    </source>
</reference>
<feature type="region of interest" description="Disordered" evidence="1">
    <location>
        <begin position="24"/>
        <end position="43"/>
    </location>
</feature>
<keyword evidence="2" id="KW-0472">Membrane</keyword>
<evidence type="ECO:0000313" key="3">
    <source>
        <dbReference type="EMBL" id="GMT01987.1"/>
    </source>
</evidence>
<gene>
    <name evidence="3" type="ORF">PENTCL1PPCAC_24161</name>
</gene>
<keyword evidence="2" id="KW-0812">Transmembrane</keyword>
<protein>
    <submittedName>
        <fullName evidence="3">Uncharacterized protein</fullName>
    </submittedName>
</protein>
<dbReference type="Proteomes" id="UP001432027">
    <property type="component" value="Unassembled WGS sequence"/>
</dbReference>
<keyword evidence="2" id="KW-1133">Transmembrane helix</keyword>
<accession>A0AAV5U5D9</accession>
<dbReference type="AlphaFoldDB" id="A0AAV5U5D9"/>
<sequence length="116" mass="12921">MNSNTPNDVLTVFPPIGVEAAPIPEKSSMKSSQHELPPTAVPPPYTEISLNTPDAIFFNNTTAQEPAYFVHDGPVIVVSDSAREELRRKRRRPMKVVLIVFVVVFVVANIFFVCLR</sequence>
<evidence type="ECO:0000256" key="2">
    <source>
        <dbReference type="SAM" id="Phobius"/>
    </source>
</evidence>